<feature type="compositionally biased region" description="Low complexity" evidence="6">
    <location>
        <begin position="13"/>
        <end position="24"/>
    </location>
</feature>
<reference evidence="8 9" key="1">
    <citation type="journal article" date="2013" name="Genome Announc.">
        <title>Draft Genome Sequence of an Alphaproteobacterium, Caenispirillum salinarum AK4(T), Isolated from a Solar Saltern.</title>
        <authorList>
            <person name="Khatri I."/>
            <person name="Singh A."/>
            <person name="Korpole S."/>
            <person name="Pinnaka A.K."/>
            <person name="Subramanian S."/>
        </authorList>
    </citation>
    <scope>NUCLEOTIDE SEQUENCE [LARGE SCALE GENOMIC DNA]</scope>
    <source>
        <strain evidence="8 9">AK4</strain>
    </source>
</reference>
<dbReference type="GO" id="GO:0055085">
    <property type="term" value="P:transmembrane transport"/>
    <property type="evidence" value="ECO:0007669"/>
    <property type="project" value="UniProtKB-ARBA"/>
</dbReference>
<dbReference type="GO" id="GO:0005886">
    <property type="term" value="C:plasma membrane"/>
    <property type="evidence" value="ECO:0007669"/>
    <property type="project" value="UniProtKB-SubCell"/>
</dbReference>
<dbReference type="InterPro" id="IPR017871">
    <property type="entry name" value="ABC_transporter-like_CS"/>
</dbReference>
<dbReference type="PROSITE" id="PS00211">
    <property type="entry name" value="ABC_TRANSPORTER_1"/>
    <property type="match status" value="1"/>
</dbReference>
<dbReference type="InterPro" id="IPR003593">
    <property type="entry name" value="AAA+_ATPase"/>
</dbReference>
<evidence type="ECO:0000256" key="2">
    <source>
        <dbReference type="ARBA" id="ARBA00005417"/>
    </source>
</evidence>
<sequence>MTHMTTDIRRDAAATTATATGRAAEPPVLLRTTDLVKHYDSRRGLWGRITGRPGSLVRAVNGVSLDIRRGETLGIIGESGCGKSTLGRAILRLHEPTSGSVVFDGAEITELGRDPMMKMRRRMQIIFQDPYASLNPRKTVEDILIMPLKLHGLAKGKAARDAAAAMIENVGLKTAHLDRFPHQFSGGQRQRIGVARALILNPEFVVCDEPVSALDVSIQAQIIQLLAELKRELGLTYMFISHDIAVIGYVADRTAVMYLGEVVETGRTRDILAEPRHPYTQALLSAAPRLDEPGKAARIKLTGDLPSPLNPPPGCKFHTRCPHAMDVCRKVAPAPVADAQGHMAACHLIDGASGKAEAPA</sequence>
<dbReference type="PANTHER" id="PTHR43776:SF7">
    <property type="entry name" value="D,D-DIPEPTIDE TRANSPORT ATP-BINDING PROTEIN DDPF-RELATED"/>
    <property type="match status" value="1"/>
</dbReference>
<gene>
    <name evidence="8" type="ORF">C882_0704</name>
</gene>
<dbReference type="NCBIfam" id="NF008453">
    <property type="entry name" value="PRK11308.1"/>
    <property type="match status" value="1"/>
</dbReference>
<dbReference type="Proteomes" id="UP000009881">
    <property type="component" value="Unassembled WGS sequence"/>
</dbReference>
<proteinExistence type="inferred from homology"/>
<dbReference type="RefSeq" id="WP_009541361.1">
    <property type="nucleotide sequence ID" value="NZ_ANHY01000014.1"/>
</dbReference>
<dbReference type="eggNOG" id="COG4608">
    <property type="taxonomic scope" value="Bacteria"/>
</dbReference>
<dbReference type="Gene3D" id="3.40.50.300">
    <property type="entry name" value="P-loop containing nucleotide triphosphate hydrolases"/>
    <property type="match status" value="1"/>
</dbReference>
<dbReference type="PANTHER" id="PTHR43776">
    <property type="entry name" value="TRANSPORT ATP-BINDING PROTEIN"/>
    <property type="match status" value="1"/>
</dbReference>
<evidence type="ECO:0000259" key="7">
    <source>
        <dbReference type="PROSITE" id="PS50893"/>
    </source>
</evidence>
<dbReference type="Pfam" id="PF08352">
    <property type="entry name" value="oligo_HPY"/>
    <property type="match status" value="1"/>
</dbReference>
<keyword evidence="9" id="KW-1185">Reference proteome</keyword>
<dbReference type="GO" id="GO:0015833">
    <property type="term" value="P:peptide transport"/>
    <property type="evidence" value="ECO:0007669"/>
    <property type="project" value="InterPro"/>
</dbReference>
<keyword evidence="4" id="KW-0547">Nucleotide-binding</keyword>
<evidence type="ECO:0000256" key="6">
    <source>
        <dbReference type="SAM" id="MobiDB-lite"/>
    </source>
</evidence>
<dbReference type="FunFam" id="3.40.50.300:FF:000016">
    <property type="entry name" value="Oligopeptide ABC transporter ATP-binding component"/>
    <property type="match status" value="1"/>
</dbReference>
<dbReference type="InterPro" id="IPR013563">
    <property type="entry name" value="Oligopep_ABC_C"/>
</dbReference>
<accession>K9GSG7</accession>
<dbReference type="PATRIC" id="fig|1238182.3.peg.2918"/>
<name>K9GSG7_9PROT</name>
<dbReference type="GO" id="GO:0005524">
    <property type="term" value="F:ATP binding"/>
    <property type="evidence" value="ECO:0007669"/>
    <property type="project" value="UniProtKB-KW"/>
</dbReference>
<dbReference type="NCBIfam" id="TIGR01727">
    <property type="entry name" value="oligo_HPY"/>
    <property type="match status" value="1"/>
</dbReference>
<evidence type="ECO:0000256" key="3">
    <source>
        <dbReference type="ARBA" id="ARBA00022448"/>
    </source>
</evidence>
<keyword evidence="5 8" id="KW-0067">ATP-binding</keyword>
<dbReference type="SMART" id="SM00382">
    <property type="entry name" value="AAA"/>
    <property type="match status" value="1"/>
</dbReference>
<dbReference type="InterPro" id="IPR003439">
    <property type="entry name" value="ABC_transporter-like_ATP-bd"/>
</dbReference>
<dbReference type="STRING" id="1238182.C882_0704"/>
<evidence type="ECO:0000313" key="8">
    <source>
        <dbReference type="EMBL" id="EKV28940.1"/>
    </source>
</evidence>
<evidence type="ECO:0000313" key="9">
    <source>
        <dbReference type="Proteomes" id="UP000009881"/>
    </source>
</evidence>
<feature type="domain" description="ABC transporter" evidence="7">
    <location>
        <begin position="30"/>
        <end position="284"/>
    </location>
</feature>
<evidence type="ECO:0000256" key="4">
    <source>
        <dbReference type="ARBA" id="ARBA00022741"/>
    </source>
</evidence>
<evidence type="ECO:0000256" key="5">
    <source>
        <dbReference type="ARBA" id="ARBA00022840"/>
    </source>
</evidence>
<dbReference type="SUPFAM" id="SSF52540">
    <property type="entry name" value="P-loop containing nucleoside triphosphate hydrolases"/>
    <property type="match status" value="1"/>
</dbReference>
<dbReference type="PROSITE" id="PS50893">
    <property type="entry name" value="ABC_TRANSPORTER_2"/>
    <property type="match status" value="1"/>
</dbReference>
<feature type="compositionally biased region" description="Basic and acidic residues" evidence="6">
    <location>
        <begin position="1"/>
        <end position="12"/>
    </location>
</feature>
<comment type="caution">
    <text evidence="8">The sequence shown here is derived from an EMBL/GenBank/DDBJ whole genome shotgun (WGS) entry which is preliminary data.</text>
</comment>
<dbReference type="Pfam" id="PF00005">
    <property type="entry name" value="ABC_tran"/>
    <property type="match status" value="1"/>
</dbReference>
<dbReference type="CDD" id="cd03257">
    <property type="entry name" value="ABC_NikE_OppD_transporters"/>
    <property type="match status" value="1"/>
</dbReference>
<dbReference type="AlphaFoldDB" id="K9GSG7"/>
<dbReference type="EMBL" id="ANHY01000014">
    <property type="protein sequence ID" value="EKV28940.1"/>
    <property type="molecule type" value="Genomic_DNA"/>
</dbReference>
<feature type="region of interest" description="Disordered" evidence="6">
    <location>
        <begin position="1"/>
        <end position="25"/>
    </location>
</feature>
<comment type="subcellular location">
    <subcellularLocation>
        <location evidence="1">Cell inner membrane</location>
        <topology evidence="1">Peripheral membrane protein</topology>
    </subcellularLocation>
</comment>
<keyword evidence="3" id="KW-0813">Transport</keyword>
<dbReference type="InterPro" id="IPR050319">
    <property type="entry name" value="ABC_transp_ATP-bind"/>
</dbReference>
<evidence type="ECO:0000256" key="1">
    <source>
        <dbReference type="ARBA" id="ARBA00004417"/>
    </source>
</evidence>
<comment type="similarity">
    <text evidence="2">Belongs to the ABC transporter superfamily.</text>
</comment>
<organism evidence="8 9">
    <name type="scientific">Caenispirillum salinarum AK4</name>
    <dbReference type="NCBI Taxonomy" id="1238182"/>
    <lineage>
        <taxon>Bacteria</taxon>
        <taxon>Pseudomonadati</taxon>
        <taxon>Pseudomonadota</taxon>
        <taxon>Alphaproteobacteria</taxon>
        <taxon>Rhodospirillales</taxon>
        <taxon>Novispirillaceae</taxon>
        <taxon>Caenispirillum</taxon>
    </lineage>
</organism>
<protein>
    <submittedName>
        <fullName evidence="8">Oligopeptide transport ATP-binding protein OppF</fullName>
    </submittedName>
</protein>
<dbReference type="GO" id="GO:0016887">
    <property type="term" value="F:ATP hydrolysis activity"/>
    <property type="evidence" value="ECO:0007669"/>
    <property type="project" value="InterPro"/>
</dbReference>
<dbReference type="InterPro" id="IPR027417">
    <property type="entry name" value="P-loop_NTPase"/>
</dbReference>